<keyword evidence="6 9" id="KW-0326">Glycosidase</keyword>
<evidence type="ECO:0000256" key="3">
    <source>
        <dbReference type="ARBA" id="ARBA00012662"/>
    </source>
</evidence>
<evidence type="ECO:0000256" key="1">
    <source>
        <dbReference type="ARBA" id="ARBA00004071"/>
    </source>
</evidence>
<dbReference type="InterPro" id="IPR017853">
    <property type="entry name" value="GH"/>
</dbReference>
<sequence length="603" mass="69525">MKIRNTLRLGLITASLCWAVLPLSAGDSEAPTMAEVFADREIPAWFNEDKFGIFVVWGPYSVPSYKHWGYAEWYWKHSQSPNRPKSMAFHERVYGKDFPYENFAEMFTAEMWDPDFWCKLFADSGAKYVVTTANYHDGFAMWPTEYSATQNADKWNSMEVGPKRDILGELNEAGNKHGLKMGIYYSLYEWYHPLWLQDKERFATEWFHPKFKEVVSKYKPWHIFLDGEWDLPWDKWRSNELAHWLYNESPVKDTVVVNDRWGHCRGEFGDVIESEFGGGKFTTPERPWQEDRGIGNSYGYNRAEDIYDYDSRETLLQTFSGVVGGGGNFLLCVGPTADGRIPVIMQERLLQVGKWLKVNGEAIYGTTASPFWPRQFEWGTVSAKPGKLYLHIHNPDLSELTVHGIDVKVTQAKLLYKKGDRPVQVKKGKDSLSLSWNGYLNDEGVTIIALDVEEGYTVDQTPRQFESGIIDFHARAMKVHGDTVYVRYNGDWNKLYVEDWWKTDEYLSADFIVDQPGKFKVTVICSSPEEKEADNTGGRYRMQLGDSILEQEVTDVGRDRRIREVEIGTVELSEGTQPFSIKPVDDGNWKGFLFQGIRLEPIQ</sequence>
<dbReference type="eggNOG" id="COG3669">
    <property type="taxonomic scope" value="Bacteria"/>
</dbReference>
<protein>
    <recommendedName>
        <fullName evidence="3">alpha-L-fucosidase</fullName>
        <ecNumber evidence="3">3.2.1.51</ecNumber>
    </recommendedName>
</protein>
<evidence type="ECO:0000259" key="8">
    <source>
        <dbReference type="Pfam" id="PF01120"/>
    </source>
</evidence>
<evidence type="ECO:0000313" key="9">
    <source>
        <dbReference type="EMBL" id="ADE53548.1"/>
    </source>
</evidence>
<comment type="function">
    <text evidence="1">Alpha-L-fucosidase is responsible for hydrolyzing the alpha-1,6-linked fucose joined to the reducing-end N-acetylglucosamine of the carbohydrate moieties of glycoproteins.</text>
</comment>
<dbReference type="InterPro" id="IPR057739">
    <property type="entry name" value="Glyco_hydro_29_N"/>
</dbReference>
<dbReference type="PRINTS" id="PR00741">
    <property type="entry name" value="GLHYDRLASE29"/>
</dbReference>
<dbReference type="GO" id="GO:0004560">
    <property type="term" value="F:alpha-L-fucosidase activity"/>
    <property type="evidence" value="ECO:0007669"/>
    <property type="project" value="UniProtKB-EC"/>
</dbReference>
<dbReference type="InterPro" id="IPR000933">
    <property type="entry name" value="Glyco_hydro_29"/>
</dbReference>
<organism evidence="9 10">
    <name type="scientific">Coraliomargarita akajimensis (strain DSM 45221 / IAM 15411 / JCM 23193 / KCTC 12865 / 04OKA010-24)</name>
    <dbReference type="NCBI Taxonomy" id="583355"/>
    <lineage>
        <taxon>Bacteria</taxon>
        <taxon>Pseudomonadati</taxon>
        <taxon>Verrucomicrobiota</taxon>
        <taxon>Opitutia</taxon>
        <taxon>Puniceicoccales</taxon>
        <taxon>Coraliomargaritaceae</taxon>
        <taxon>Coraliomargarita</taxon>
    </lineage>
</organism>
<feature type="signal peptide" evidence="7">
    <location>
        <begin position="1"/>
        <end position="25"/>
    </location>
</feature>
<dbReference type="SMART" id="SM00812">
    <property type="entry name" value="Alpha_L_fucos"/>
    <property type="match status" value="1"/>
</dbReference>
<dbReference type="SUPFAM" id="SSF51445">
    <property type="entry name" value="(Trans)glycosidases"/>
    <property type="match status" value="1"/>
</dbReference>
<dbReference type="HOGENOM" id="CLU_428094_0_0_0"/>
<evidence type="ECO:0000256" key="7">
    <source>
        <dbReference type="SAM" id="SignalP"/>
    </source>
</evidence>
<gene>
    <name evidence="9" type="ordered locus">Caka_0523</name>
</gene>
<evidence type="ECO:0000256" key="6">
    <source>
        <dbReference type="ARBA" id="ARBA00023295"/>
    </source>
</evidence>
<dbReference type="STRING" id="583355.Caka_0523"/>
<feature type="domain" description="Glycoside hydrolase family 29 N-terminal" evidence="8">
    <location>
        <begin position="38"/>
        <end position="361"/>
    </location>
</feature>
<accession>D5ENB3</accession>
<keyword evidence="10" id="KW-1185">Reference proteome</keyword>
<dbReference type="GO" id="GO:0006004">
    <property type="term" value="P:fucose metabolic process"/>
    <property type="evidence" value="ECO:0007669"/>
    <property type="project" value="InterPro"/>
</dbReference>
<dbReference type="GO" id="GO:0016139">
    <property type="term" value="P:glycoside catabolic process"/>
    <property type="evidence" value="ECO:0007669"/>
    <property type="project" value="TreeGrafter"/>
</dbReference>
<dbReference type="AlphaFoldDB" id="D5ENB3"/>
<keyword evidence="4 7" id="KW-0732">Signal</keyword>
<reference evidence="9 10" key="1">
    <citation type="journal article" date="2010" name="Stand. Genomic Sci.">
        <title>Complete genome sequence of Coraliomargarita akajimensis type strain (04OKA010-24).</title>
        <authorList>
            <person name="Mavromatis K."/>
            <person name="Abt B."/>
            <person name="Brambilla E."/>
            <person name="Lapidus A."/>
            <person name="Copeland A."/>
            <person name="Deshpande S."/>
            <person name="Nolan M."/>
            <person name="Lucas S."/>
            <person name="Tice H."/>
            <person name="Cheng J.F."/>
            <person name="Han C."/>
            <person name="Detter J.C."/>
            <person name="Woyke T."/>
            <person name="Goodwin L."/>
            <person name="Pitluck S."/>
            <person name="Held B."/>
            <person name="Brettin T."/>
            <person name="Tapia R."/>
            <person name="Ivanova N."/>
            <person name="Mikhailova N."/>
            <person name="Pati A."/>
            <person name="Liolios K."/>
            <person name="Chen A."/>
            <person name="Palaniappan K."/>
            <person name="Land M."/>
            <person name="Hauser L."/>
            <person name="Chang Y.J."/>
            <person name="Jeffries C.D."/>
            <person name="Rohde M."/>
            <person name="Goker M."/>
            <person name="Bristow J."/>
            <person name="Eisen J.A."/>
            <person name="Markowitz V."/>
            <person name="Hugenholtz P."/>
            <person name="Klenk H.P."/>
            <person name="Kyrpides N.C."/>
        </authorList>
    </citation>
    <scope>NUCLEOTIDE SEQUENCE [LARGE SCALE GENOMIC DNA]</scope>
    <source>
        <strain evidence="10">DSM 45221 / IAM 15411 / JCM 23193 / KCTC 12865</strain>
    </source>
</reference>
<comment type="similarity">
    <text evidence="2">Belongs to the glycosyl hydrolase 29 family.</text>
</comment>
<evidence type="ECO:0000256" key="4">
    <source>
        <dbReference type="ARBA" id="ARBA00022729"/>
    </source>
</evidence>
<dbReference type="Pfam" id="PF01120">
    <property type="entry name" value="Alpha_L_fucos"/>
    <property type="match status" value="1"/>
</dbReference>
<feature type="chain" id="PRO_5003071307" description="alpha-L-fucosidase" evidence="7">
    <location>
        <begin position="26"/>
        <end position="603"/>
    </location>
</feature>
<name>D5ENB3_CORAD</name>
<dbReference type="PANTHER" id="PTHR10030">
    <property type="entry name" value="ALPHA-L-FUCOSIDASE"/>
    <property type="match status" value="1"/>
</dbReference>
<evidence type="ECO:0000256" key="2">
    <source>
        <dbReference type="ARBA" id="ARBA00007951"/>
    </source>
</evidence>
<dbReference type="PANTHER" id="PTHR10030:SF37">
    <property type="entry name" value="ALPHA-L-FUCOSIDASE-RELATED"/>
    <property type="match status" value="1"/>
</dbReference>
<dbReference type="GO" id="GO:0005764">
    <property type="term" value="C:lysosome"/>
    <property type="evidence" value="ECO:0007669"/>
    <property type="project" value="TreeGrafter"/>
</dbReference>
<dbReference type="OrthoDB" id="107551at2"/>
<dbReference type="EMBL" id="CP001998">
    <property type="protein sequence ID" value="ADE53548.1"/>
    <property type="molecule type" value="Genomic_DNA"/>
</dbReference>
<dbReference type="Gene3D" id="3.20.20.80">
    <property type="entry name" value="Glycosidases"/>
    <property type="match status" value="1"/>
</dbReference>
<dbReference type="Proteomes" id="UP000000925">
    <property type="component" value="Chromosome"/>
</dbReference>
<proteinExistence type="inferred from homology"/>
<keyword evidence="5 9" id="KW-0378">Hydrolase</keyword>
<evidence type="ECO:0000313" key="10">
    <source>
        <dbReference type="Proteomes" id="UP000000925"/>
    </source>
</evidence>
<dbReference type="EC" id="3.2.1.51" evidence="3"/>
<dbReference type="InterPro" id="IPR016286">
    <property type="entry name" value="FUC_metazoa-typ"/>
</dbReference>
<evidence type="ECO:0000256" key="5">
    <source>
        <dbReference type="ARBA" id="ARBA00022801"/>
    </source>
</evidence>
<dbReference type="KEGG" id="caa:Caka_0523"/>
<dbReference type="CAZy" id="GH29">
    <property type="family name" value="Glycoside Hydrolase Family 29"/>
</dbReference>